<protein>
    <submittedName>
        <fullName evidence="3">Uncharacterized protein</fullName>
    </submittedName>
</protein>
<feature type="compositionally biased region" description="Pro residues" evidence="2">
    <location>
        <begin position="189"/>
        <end position="204"/>
    </location>
</feature>
<evidence type="ECO:0000256" key="2">
    <source>
        <dbReference type="SAM" id="MobiDB-lite"/>
    </source>
</evidence>
<evidence type="ECO:0000256" key="1">
    <source>
        <dbReference type="SAM" id="Coils"/>
    </source>
</evidence>
<proteinExistence type="predicted"/>
<dbReference type="EMBL" id="UYYB01018313">
    <property type="protein sequence ID" value="VDM70964.1"/>
    <property type="molecule type" value="Genomic_DNA"/>
</dbReference>
<reference evidence="3 4" key="1">
    <citation type="submission" date="2018-11" db="EMBL/GenBank/DDBJ databases">
        <authorList>
            <consortium name="Pathogen Informatics"/>
        </authorList>
    </citation>
    <scope>NUCLEOTIDE SEQUENCE [LARGE SCALE GENOMIC DNA]</scope>
</reference>
<gene>
    <name evidence="3" type="ORF">SVUK_LOCUS5962</name>
</gene>
<feature type="coiled-coil region" evidence="1">
    <location>
        <begin position="113"/>
        <end position="140"/>
    </location>
</feature>
<keyword evidence="1" id="KW-0175">Coiled coil</keyword>
<accession>A0A3P7IZ45</accession>
<name>A0A3P7IZ45_STRVU</name>
<feature type="region of interest" description="Disordered" evidence="2">
    <location>
        <begin position="229"/>
        <end position="261"/>
    </location>
</feature>
<keyword evidence="4" id="KW-1185">Reference proteome</keyword>
<dbReference type="Proteomes" id="UP000270094">
    <property type="component" value="Unassembled WGS sequence"/>
</dbReference>
<dbReference type="AlphaFoldDB" id="A0A3P7IZ45"/>
<evidence type="ECO:0000313" key="4">
    <source>
        <dbReference type="Proteomes" id="UP000270094"/>
    </source>
</evidence>
<feature type="compositionally biased region" description="Polar residues" evidence="2">
    <location>
        <begin position="248"/>
        <end position="261"/>
    </location>
</feature>
<feature type="region of interest" description="Disordered" evidence="2">
    <location>
        <begin position="143"/>
        <end position="209"/>
    </location>
</feature>
<organism evidence="3 4">
    <name type="scientific">Strongylus vulgaris</name>
    <name type="common">Blood worm</name>
    <dbReference type="NCBI Taxonomy" id="40348"/>
    <lineage>
        <taxon>Eukaryota</taxon>
        <taxon>Metazoa</taxon>
        <taxon>Ecdysozoa</taxon>
        <taxon>Nematoda</taxon>
        <taxon>Chromadorea</taxon>
        <taxon>Rhabditida</taxon>
        <taxon>Rhabditina</taxon>
        <taxon>Rhabditomorpha</taxon>
        <taxon>Strongyloidea</taxon>
        <taxon>Strongylidae</taxon>
        <taxon>Strongylus</taxon>
    </lineage>
</organism>
<evidence type="ECO:0000313" key="3">
    <source>
        <dbReference type="EMBL" id="VDM70964.1"/>
    </source>
</evidence>
<sequence length="261" mass="28464">MYVWRVPIEQLSDLDQDEAMIFNAVPLRSRWKPPKYTFNDIAIVLTTDEEVEDGVVHAYTIRSPAWACLPAPLAPFKSESDSELGEFQLFNRPLKMSVVDDEDERLSLPSTMATDQDLKIQSLEAQLAFLSKQMQSLLSGKAAPTARPCNASPTFSDDEGKGASLCSPADTVKGLVPPDQQRMPVIPKICPPPGPPPPPPPPLPSLSASKILTAASAPTPTKRTVLQMLNKSAHSDQEPLPVRPSVFDLSSVQLKKTNTAR</sequence>
<dbReference type="OrthoDB" id="5826361at2759"/>